<organism evidence="1 2">
    <name type="scientific">Dentiscutata erythropus</name>
    <dbReference type="NCBI Taxonomy" id="1348616"/>
    <lineage>
        <taxon>Eukaryota</taxon>
        <taxon>Fungi</taxon>
        <taxon>Fungi incertae sedis</taxon>
        <taxon>Mucoromycota</taxon>
        <taxon>Glomeromycotina</taxon>
        <taxon>Glomeromycetes</taxon>
        <taxon>Diversisporales</taxon>
        <taxon>Gigasporaceae</taxon>
        <taxon>Dentiscutata</taxon>
    </lineage>
</organism>
<evidence type="ECO:0000313" key="1">
    <source>
        <dbReference type="EMBL" id="CAG8630560.1"/>
    </source>
</evidence>
<reference evidence="1" key="1">
    <citation type="submission" date="2021-06" db="EMBL/GenBank/DDBJ databases">
        <authorList>
            <person name="Kallberg Y."/>
            <person name="Tangrot J."/>
            <person name="Rosling A."/>
        </authorList>
    </citation>
    <scope>NUCLEOTIDE SEQUENCE</scope>
    <source>
        <strain evidence="1">MA453B</strain>
    </source>
</reference>
<comment type="caution">
    <text evidence="1">The sequence shown here is derived from an EMBL/GenBank/DDBJ whole genome shotgun (WGS) entry which is preliminary data.</text>
</comment>
<protein>
    <submittedName>
        <fullName evidence="1">19725_t:CDS:1</fullName>
    </submittedName>
</protein>
<evidence type="ECO:0000313" key="2">
    <source>
        <dbReference type="Proteomes" id="UP000789405"/>
    </source>
</evidence>
<dbReference type="Proteomes" id="UP000789405">
    <property type="component" value="Unassembled WGS sequence"/>
</dbReference>
<accession>A0A9N9D7A1</accession>
<name>A0A9N9D7A1_9GLOM</name>
<gene>
    <name evidence="1" type="ORF">DERYTH_LOCUS9125</name>
</gene>
<keyword evidence="2" id="KW-1185">Reference proteome</keyword>
<dbReference type="AlphaFoldDB" id="A0A9N9D7A1"/>
<proteinExistence type="predicted"/>
<sequence length="157" mass="18203">MSKKKTSSTLTRKFAERFSSSLHKGVGLFSSSSYKDVEPFLSSHKDVESYSLLVDCSYDEHTLKLVNQFSVNSKKCEKHKYSFKLCWIVVGQPKDFDFDMENCPIILRSCNLRFEKGNLKGNKFIQIAIKELSDFTDIKYGQILHFEYLSVKIKFRG</sequence>
<dbReference type="EMBL" id="CAJVPY010004890">
    <property type="protein sequence ID" value="CAG8630560.1"/>
    <property type="molecule type" value="Genomic_DNA"/>
</dbReference>